<name>B5ZBU5_UREU1</name>
<dbReference type="KEGG" id="uue:UUR10_0493"/>
<dbReference type="EMBL" id="CP001184">
    <property type="protein sequence ID" value="ACI60329.1"/>
    <property type="molecule type" value="Genomic_DNA"/>
</dbReference>
<reference evidence="1 2" key="1">
    <citation type="submission" date="2008-10" db="EMBL/GenBank/DDBJ databases">
        <title>Genome sequence of Ureaplasma urealyticum serovar 10 ATCC-33699.</title>
        <authorList>
            <person name="Shrivastava S."/>
            <person name="Methe B.A."/>
            <person name="Glass J."/>
            <person name="White K."/>
            <person name="Duffy L.B."/>
        </authorList>
    </citation>
    <scope>NUCLEOTIDE SEQUENCE [LARGE SCALE GENOMIC DNA]</scope>
    <source>
        <strain evidence="2">ATCC 33699 / Western</strain>
    </source>
</reference>
<evidence type="ECO:0000313" key="1">
    <source>
        <dbReference type="EMBL" id="ACI60329.1"/>
    </source>
</evidence>
<dbReference type="Proteomes" id="UP000002018">
    <property type="component" value="Chromosome"/>
</dbReference>
<dbReference type="STRING" id="565575.UUR10_0493"/>
<sequence>MKFNYKKFKKLIEQRHQADYDIRLYLGVQSIWEDLVAVICKTEVSFSVFIEYMKTEMSDYEYFVLSEISYDLVGIYPWTSFIDAYHFLAKKYSKQTKKHEIFNAIYEAEEYVKSRSMIDDENTIFSIKQFKDLIMERKIIGKCPLNYWDLDLVWEKLVKLICASEASFSVFIEYMKTKMTACEYSTLKEISDDIVAIFPWISFIKAYRFLEQKYPTSTKEYKIKLFIDDAEEYVLSKNNERIEDGHK</sequence>
<accession>B5ZBU5</accession>
<dbReference type="AlphaFoldDB" id="B5ZBU5"/>
<protein>
    <submittedName>
        <fullName evidence="1">Uncharacterized protein</fullName>
    </submittedName>
</protein>
<evidence type="ECO:0000313" key="2">
    <source>
        <dbReference type="Proteomes" id="UP000002018"/>
    </source>
</evidence>
<proteinExistence type="predicted"/>
<gene>
    <name evidence="1" type="ordered locus">UUR10_0493</name>
</gene>
<dbReference type="HOGENOM" id="CLU_1124154_0_0_14"/>
<dbReference type="RefSeq" id="WP_012560340.1">
    <property type="nucleotide sequence ID" value="NC_011374.1"/>
</dbReference>
<organism evidence="1 2">
    <name type="scientific">Ureaplasma urealyticum serovar 10 (strain ATCC 33699 / Western)</name>
    <dbReference type="NCBI Taxonomy" id="565575"/>
    <lineage>
        <taxon>Bacteria</taxon>
        <taxon>Bacillati</taxon>
        <taxon>Mycoplasmatota</taxon>
        <taxon>Mycoplasmoidales</taxon>
        <taxon>Mycoplasmoidaceae</taxon>
        <taxon>Ureaplasma</taxon>
    </lineage>
</organism>